<evidence type="ECO:0000313" key="2">
    <source>
        <dbReference type="Proteomes" id="UP001201163"/>
    </source>
</evidence>
<feature type="non-terminal residue" evidence="1">
    <location>
        <position position="120"/>
    </location>
</feature>
<sequence>MTLPPQSLLAPARMITLRCHLLSLASPDGPSSSVPASLHVLNDLTDVPLPDGFDPVHQATVESLHIPVTSPGPAACGAIPDIVISVLSTSDLIPETSIPAPPLPVSSTSLPAAVSLQHDV</sequence>
<evidence type="ECO:0000313" key="1">
    <source>
        <dbReference type="EMBL" id="KAH8989753.1"/>
    </source>
</evidence>
<accession>A0AAD4LFL5</accession>
<dbReference type="EMBL" id="JAKELL010000035">
    <property type="protein sequence ID" value="KAH8989753.1"/>
    <property type="molecule type" value="Genomic_DNA"/>
</dbReference>
<protein>
    <submittedName>
        <fullName evidence="1">Uncharacterized protein</fullName>
    </submittedName>
</protein>
<proteinExistence type="predicted"/>
<keyword evidence="2" id="KW-1185">Reference proteome</keyword>
<dbReference type="AlphaFoldDB" id="A0AAD4LFL5"/>
<reference evidence="1" key="1">
    <citation type="submission" date="2022-01" db="EMBL/GenBank/DDBJ databases">
        <title>Comparative genomics reveals a dynamic genome evolution in the ectomycorrhizal milk-cap (Lactarius) mushrooms.</title>
        <authorList>
            <consortium name="DOE Joint Genome Institute"/>
            <person name="Lebreton A."/>
            <person name="Tang N."/>
            <person name="Kuo A."/>
            <person name="LaButti K."/>
            <person name="Drula E."/>
            <person name="Barry K."/>
            <person name="Clum A."/>
            <person name="Lipzen A."/>
            <person name="Mousain D."/>
            <person name="Ng V."/>
            <person name="Wang R."/>
            <person name="Wang X."/>
            <person name="Dai Y."/>
            <person name="Henrissat B."/>
            <person name="Grigoriev I.V."/>
            <person name="Guerin-Laguette A."/>
            <person name="Yu F."/>
            <person name="Martin F.M."/>
        </authorList>
    </citation>
    <scope>NUCLEOTIDE SEQUENCE</scope>
    <source>
        <strain evidence="1">QP</strain>
    </source>
</reference>
<comment type="caution">
    <text evidence="1">The sequence shown here is derived from an EMBL/GenBank/DDBJ whole genome shotgun (WGS) entry which is preliminary data.</text>
</comment>
<organism evidence="1 2">
    <name type="scientific">Lactarius akahatsu</name>
    <dbReference type="NCBI Taxonomy" id="416441"/>
    <lineage>
        <taxon>Eukaryota</taxon>
        <taxon>Fungi</taxon>
        <taxon>Dikarya</taxon>
        <taxon>Basidiomycota</taxon>
        <taxon>Agaricomycotina</taxon>
        <taxon>Agaricomycetes</taxon>
        <taxon>Russulales</taxon>
        <taxon>Russulaceae</taxon>
        <taxon>Lactarius</taxon>
    </lineage>
</organism>
<gene>
    <name evidence="1" type="ORF">EDB92DRAFT_1867561</name>
</gene>
<dbReference type="Proteomes" id="UP001201163">
    <property type="component" value="Unassembled WGS sequence"/>
</dbReference>
<name>A0AAD4LFL5_9AGAM</name>